<evidence type="ECO:0000256" key="1">
    <source>
        <dbReference type="SAM" id="SignalP"/>
    </source>
</evidence>
<evidence type="ECO:0000313" key="2">
    <source>
        <dbReference type="EMBL" id="BAT31369.1"/>
    </source>
</evidence>
<protein>
    <submittedName>
        <fullName evidence="2">Dihydrolipoamide dehydrogenase</fullName>
    </submittedName>
</protein>
<dbReference type="AlphaFoldDB" id="A0A0N7KZ29"/>
<dbReference type="RefSeq" id="WP_007065918.1">
    <property type="nucleotide sequence ID" value="NZ_BBWO01000005.1"/>
</dbReference>
<reference evidence="2" key="1">
    <citation type="journal article" date="2015" name="Proc. Natl. Acad. Sci. U.S.A.">
        <title>Bacterial clade with the ribosomal RNA operon on a small plasmid rather than the chromosome.</title>
        <authorList>
            <person name="Anda M."/>
            <person name="Ohtsubo Y."/>
            <person name="Okubo T."/>
            <person name="Sugawara M."/>
            <person name="Nagata Y."/>
            <person name="Tsuda M."/>
            <person name="Minamisawa K."/>
            <person name="Mitsui H."/>
        </authorList>
    </citation>
    <scope>NUCLEOTIDE SEQUENCE</scope>
    <source>
        <strain evidence="2">DSM 15513</strain>
    </source>
</reference>
<dbReference type="EMBL" id="LC066397">
    <property type="protein sequence ID" value="BAT31369.1"/>
    <property type="molecule type" value="Genomic_DNA"/>
</dbReference>
<feature type="signal peptide" evidence="1">
    <location>
        <begin position="1"/>
        <end position="19"/>
    </location>
</feature>
<proteinExistence type="predicted"/>
<organism evidence="2">
    <name type="scientific">Fulvimarina pelagi</name>
    <dbReference type="NCBI Taxonomy" id="217511"/>
    <lineage>
        <taxon>Bacteria</taxon>
        <taxon>Pseudomonadati</taxon>
        <taxon>Pseudomonadota</taxon>
        <taxon>Alphaproteobacteria</taxon>
        <taxon>Hyphomicrobiales</taxon>
        <taxon>Aurantimonadaceae</taxon>
        <taxon>Fulvimarina</taxon>
    </lineage>
</organism>
<name>A0A0N7KZ29_9HYPH</name>
<feature type="chain" id="PRO_5006015002" evidence="1">
    <location>
        <begin position="20"/>
        <end position="192"/>
    </location>
</feature>
<sequence length="192" mass="20917">MRFLLIPLAIFWAAAPAAAQTLCDLSNEARIAEIATGEWIGKSNRSLESETLSRLSKDLPARVTIERRARGLTINSEFLDSLRGEAFDLNGVDEPYDDEQIEAFLEATSNTKVNDQLGNRTCGAFVLPQLQADLPETDGMSASGTVTMIFYRADIALQLSELTLKSPETVIFATESAWLTLSDDPAGASTTR</sequence>
<keyword evidence="1" id="KW-0732">Signal</keyword>
<dbReference type="OrthoDB" id="7844652at2"/>
<accession>A0A0N7KZ29</accession>